<gene>
    <name evidence="5" type="ORF">CBR_g1156</name>
</gene>
<dbReference type="InterPro" id="IPR001878">
    <property type="entry name" value="Znf_CCHC"/>
</dbReference>
<accession>A0A388KDF6</accession>
<dbReference type="SUPFAM" id="SSF57756">
    <property type="entry name" value="Retrovirus zinc finger-like domains"/>
    <property type="match status" value="1"/>
</dbReference>
<keyword evidence="1" id="KW-0862">Zinc</keyword>
<sequence length="278" mass="32255">MGPQNGYRQGVVTCHICGKAGHYARNCWSAGNGRTPYQSGGQGDEETKEMKEYFHEKIKKRKINEERRMREEEERKRRYEENRREIERIKEAEAREARLEARMVRLLNQHTRSNQKVEEVAGKKKSPKTKARMLREIRSYLVESDDDSEEVREEAGKLIEAIEKRKGKKLGNEDGRVSKNGLKGYPVGIEDDDEVRTPPPIKKGQGDGTGGTEMLDFAIEMHWRLSEKKVPEQRKLCNKEGIEWSRKDNAIGELVRCKAKLAYEEFVESGKISPWFEK</sequence>
<keyword evidence="2" id="KW-0175">Coiled coil</keyword>
<keyword evidence="1" id="KW-0479">Metal-binding</keyword>
<dbReference type="Proteomes" id="UP000265515">
    <property type="component" value="Unassembled WGS sequence"/>
</dbReference>
<dbReference type="SMART" id="SM00343">
    <property type="entry name" value="ZnF_C2HC"/>
    <property type="match status" value="1"/>
</dbReference>
<feature type="domain" description="CCHC-type" evidence="4">
    <location>
        <begin position="14"/>
        <end position="27"/>
    </location>
</feature>
<dbReference type="Gramene" id="GBG68036">
    <property type="protein sequence ID" value="GBG68036"/>
    <property type="gene ID" value="CBR_g1156"/>
</dbReference>
<feature type="region of interest" description="Disordered" evidence="3">
    <location>
        <begin position="170"/>
        <end position="211"/>
    </location>
</feature>
<dbReference type="EMBL" id="BFEA01000095">
    <property type="protein sequence ID" value="GBG68036.1"/>
    <property type="molecule type" value="Genomic_DNA"/>
</dbReference>
<reference evidence="5 6" key="1">
    <citation type="journal article" date="2018" name="Cell">
        <title>The Chara Genome: Secondary Complexity and Implications for Plant Terrestrialization.</title>
        <authorList>
            <person name="Nishiyama T."/>
            <person name="Sakayama H."/>
            <person name="Vries J.D."/>
            <person name="Buschmann H."/>
            <person name="Saint-Marcoux D."/>
            <person name="Ullrich K.K."/>
            <person name="Haas F.B."/>
            <person name="Vanderstraeten L."/>
            <person name="Becker D."/>
            <person name="Lang D."/>
            <person name="Vosolsobe S."/>
            <person name="Rombauts S."/>
            <person name="Wilhelmsson P.K.I."/>
            <person name="Janitza P."/>
            <person name="Kern R."/>
            <person name="Heyl A."/>
            <person name="Rumpler F."/>
            <person name="Villalobos L.I.A.C."/>
            <person name="Clay J.M."/>
            <person name="Skokan R."/>
            <person name="Toyoda A."/>
            <person name="Suzuki Y."/>
            <person name="Kagoshima H."/>
            <person name="Schijlen E."/>
            <person name="Tajeshwar N."/>
            <person name="Catarino B."/>
            <person name="Hetherington A.J."/>
            <person name="Saltykova A."/>
            <person name="Bonnot C."/>
            <person name="Breuninger H."/>
            <person name="Symeonidi A."/>
            <person name="Radhakrishnan G.V."/>
            <person name="Van Nieuwerburgh F."/>
            <person name="Deforce D."/>
            <person name="Chang C."/>
            <person name="Karol K.G."/>
            <person name="Hedrich R."/>
            <person name="Ulvskov P."/>
            <person name="Glockner G."/>
            <person name="Delwiche C.F."/>
            <person name="Petrasek J."/>
            <person name="Van de Peer Y."/>
            <person name="Friml J."/>
            <person name="Beilby M."/>
            <person name="Dolan L."/>
            <person name="Kohara Y."/>
            <person name="Sugano S."/>
            <person name="Fujiyama A."/>
            <person name="Delaux P.-M."/>
            <person name="Quint M."/>
            <person name="TheiBen G."/>
            <person name="Hagemann M."/>
            <person name="Harholt J."/>
            <person name="Dunand C."/>
            <person name="Zachgo S."/>
            <person name="Langdale J."/>
            <person name="Maumus F."/>
            <person name="Straeten D.V.D."/>
            <person name="Gould S.B."/>
            <person name="Rensing S.A."/>
        </authorList>
    </citation>
    <scope>NUCLEOTIDE SEQUENCE [LARGE SCALE GENOMIC DNA]</scope>
    <source>
        <strain evidence="5 6">S276</strain>
    </source>
</reference>
<comment type="caution">
    <text evidence="5">The sequence shown here is derived from an EMBL/GenBank/DDBJ whole genome shotgun (WGS) entry which is preliminary data.</text>
</comment>
<name>A0A388KDF6_CHABU</name>
<dbReference type="GO" id="GO:0003676">
    <property type="term" value="F:nucleic acid binding"/>
    <property type="evidence" value="ECO:0007669"/>
    <property type="project" value="InterPro"/>
</dbReference>
<proteinExistence type="predicted"/>
<evidence type="ECO:0000256" key="2">
    <source>
        <dbReference type="SAM" id="Coils"/>
    </source>
</evidence>
<feature type="coiled-coil region" evidence="2">
    <location>
        <begin position="55"/>
        <end position="109"/>
    </location>
</feature>
<dbReference type="GO" id="GO:0008270">
    <property type="term" value="F:zinc ion binding"/>
    <property type="evidence" value="ECO:0007669"/>
    <property type="project" value="UniProtKB-KW"/>
</dbReference>
<dbReference type="InterPro" id="IPR036875">
    <property type="entry name" value="Znf_CCHC_sf"/>
</dbReference>
<evidence type="ECO:0000313" key="5">
    <source>
        <dbReference type="EMBL" id="GBG68036.1"/>
    </source>
</evidence>
<evidence type="ECO:0000256" key="3">
    <source>
        <dbReference type="SAM" id="MobiDB-lite"/>
    </source>
</evidence>
<keyword evidence="1" id="KW-0863">Zinc-finger</keyword>
<evidence type="ECO:0000313" key="6">
    <source>
        <dbReference type="Proteomes" id="UP000265515"/>
    </source>
</evidence>
<dbReference type="PROSITE" id="PS50158">
    <property type="entry name" value="ZF_CCHC"/>
    <property type="match status" value="1"/>
</dbReference>
<keyword evidence="6" id="KW-1185">Reference proteome</keyword>
<evidence type="ECO:0000259" key="4">
    <source>
        <dbReference type="PROSITE" id="PS50158"/>
    </source>
</evidence>
<dbReference type="Pfam" id="PF00098">
    <property type="entry name" value="zf-CCHC"/>
    <property type="match status" value="1"/>
</dbReference>
<protein>
    <recommendedName>
        <fullName evidence="4">CCHC-type domain-containing protein</fullName>
    </recommendedName>
</protein>
<dbReference type="AlphaFoldDB" id="A0A388KDF6"/>
<evidence type="ECO:0000256" key="1">
    <source>
        <dbReference type="PROSITE-ProRule" id="PRU00047"/>
    </source>
</evidence>
<organism evidence="5 6">
    <name type="scientific">Chara braunii</name>
    <name type="common">Braun's stonewort</name>
    <dbReference type="NCBI Taxonomy" id="69332"/>
    <lineage>
        <taxon>Eukaryota</taxon>
        <taxon>Viridiplantae</taxon>
        <taxon>Streptophyta</taxon>
        <taxon>Charophyceae</taxon>
        <taxon>Charales</taxon>
        <taxon>Characeae</taxon>
        <taxon>Chara</taxon>
    </lineage>
</organism>